<reference evidence="3" key="1">
    <citation type="journal article" date="2017" name="Genome Biol.">
        <title>Comparative genomics reveals high biological diversity and specific adaptations in the industrially and medically important fungal genus Aspergillus.</title>
        <authorList>
            <person name="de Vries R.P."/>
            <person name="Riley R."/>
            <person name="Wiebenga A."/>
            <person name="Aguilar-Osorio G."/>
            <person name="Amillis S."/>
            <person name="Uchima C.A."/>
            <person name="Anderluh G."/>
            <person name="Asadollahi M."/>
            <person name="Askin M."/>
            <person name="Barry K."/>
            <person name="Battaglia E."/>
            <person name="Bayram O."/>
            <person name="Benocci T."/>
            <person name="Braus-Stromeyer S.A."/>
            <person name="Caldana C."/>
            <person name="Canovas D."/>
            <person name="Cerqueira G.C."/>
            <person name="Chen F."/>
            <person name="Chen W."/>
            <person name="Choi C."/>
            <person name="Clum A."/>
            <person name="Dos Santos R.A."/>
            <person name="Damasio A.R."/>
            <person name="Diallinas G."/>
            <person name="Emri T."/>
            <person name="Fekete E."/>
            <person name="Flipphi M."/>
            <person name="Freyberg S."/>
            <person name="Gallo A."/>
            <person name="Gournas C."/>
            <person name="Habgood R."/>
            <person name="Hainaut M."/>
            <person name="Harispe M.L."/>
            <person name="Henrissat B."/>
            <person name="Hilden K.S."/>
            <person name="Hope R."/>
            <person name="Hossain A."/>
            <person name="Karabika E."/>
            <person name="Karaffa L."/>
            <person name="Karanyi Z."/>
            <person name="Krasevec N."/>
            <person name="Kuo A."/>
            <person name="Kusch H."/>
            <person name="LaButti K."/>
            <person name="Lagendijk E.L."/>
            <person name="Lapidus A."/>
            <person name="Levasseur A."/>
            <person name="Lindquist E."/>
            <person name="Lipzen A."/>
            <person name="Logrieco A.F."/>
            <person name="MacCabe A."/>
            <person name="Maekelae M.R."/>
            <person name="Malavazi I."/>
            <person name="Melin P."/>
            <person name="Meyer V."/>
            <person name="Mielnichuk N."/>
            <person name="Miskei M."/>
            <person name="Molnar A.P."/>
            <person name="Mule G."/>
            <person name="Ngan C.Y."/>
            <person name="Orejas M."/>
            <person name="Orosz E."/>
            <person name="Ouedraogo J.P."/>
            <person name="Overkamp K.M."/>
            <person name="Park H.-S."/>
            <person name="Perrone G."/>
            <person name="Piumi F."/>
            <person name="Punt P.J."/>
            <person name="Ram A.F."/>
            <person name="Ramon A."/>
            <person name="Rauscher S."/>
            <person name="Record E."/>
            <person name="Riano-Pachon D.M."/>
            <person name="Robert V."/>
            <person name="Roehrig J."/>
            <person name="Ruller R."/>
            <person name="Salamov A."/>
            <person name="Salih N.S."/>
            <person name="Samson R.A."/>
            <person name="Sandor E."/>
            <person name="Sanguinetti M."/>
            <person name="Schuetze T."/>
            <person name="Sepcic K."/>
            <person name="Shelest E."/>
            <person name="Sherlock G."/>
            <person name="Sophianopoulou V."/>
            <person name="Squina F.M."/>
            <person name="Sun H."/>
            <person name="Susca A."/>
            <person name="Todd R.B."/>
            <person name="Tsang A."/>
            <person name="Unkles S.E."/>
            <person name="van de Wiele N."/>
            <person name="van Rossen-Uffink D."/>
            <person name="Oliveira J.V."/>
            <person name="Vesth T.C."/>
            <person name="Visser J."/>
            <person name="Yu J.-H."/>
            <person name="Zhou M."/>
            <person name="Andersen M.R."/>
            <person name="Archer D.B."/>
            <person name="Baker S.E."/>
            <person name="Benoit I."/>
            <person name="Brakhage A.A."/>
            <person name="Braus G.H."/>
            <person name="Fischer R."/>
            <person name="Frisvad J.C."/>
            <person name="Goldman G.H."/>
            <person name="Houbraken J."/>
            <person name="Oakley B."/>
            <person name="Pocsi I."/>
            <person name="Scazzocchio C."/>
            <person name="Seiboth B."/>
            <person name="vanKuyk P.A."/>
            <person name="Wortman J."/>
            <person name="Dyer P.S."/>
            <person name="Grigoriev I.V."/>
        </authorList>
    </citation>
    <scope>NUCLEOTIDE SEQUENCE [LARGE SCALE GENOMIC DNA]</scope>
    <source>
        <strain evidence="3">CBS 106.47</strain>
    </source>
</reference>
<dbReference type="Proteomes" id="UP000184063">
    <property type="component" value="Unassembled WGS sequence"/>
</dbReference>
<feature type="signal peptide" evidence="1">
    <location>
        <begin position="1"/>
        <end position="26"/>
    </location>
</feature>
<dbReference type="AlphaFoldDB" id="A0A1M3TA18"/>
<feature type="chain" id="PRO_5012341099" evidence="1">
    <location>
        <begin position="27"/>
        <end position="100"/>
    </location>
</feature>
<keyword evidence="1" id="KW-0732">Signal</keyword>
<evidence type="ECO:0000256" key="1">
    <source>
        <dbReference type="SAM" id="SignalP"/>
    </source>
</evidence>
<proteinExistence type="predicted"/>
<gene>
    <name evidence="2" type="ORF">ASPFODRAFT_49019</name>
</gene>
<evidence type="ECO:0000313" key="3">
    <source>
        <dbReference type="Proteomes" id="UP000184063"/>
    </source>
</evidence>
<name>A0A1M3TA18_ASPLC</name>
<protein>
    <submittedName>
        <fullName evidence="2">Uncharacterized protein</fullName>
    </submittedName>
</protein>
<dbReference type="VEuPathDB" id="FungiDB:ASPFODRAFT_49019"/>
<dbReference type="EMBL" id="KV878245">
    <property type="protein sequence ID" value="OJZ83612.1"/>
    <property type="molecule type" value="Genomic_DNA"/>
</dbReference>
<sequence>MQRPKEGLCNIPLLLTLGYSAVYVLGELVEPPSGLDIASTVVVGLVVDKPALEDIHRSQLAEALGEEALRSNLAEDQAEAGIDIHFLPCFLDSWIYDNLY</sequence>
<evidence type="ECO:0000313" key="2">
    <source>
        <dbReference type="EMBL" id="OJZ83612.1"/>
    </source>
</evidence>
<organism evidence="2 3">
    <name type="scientific">Aspergillus luchuensis (strain CBS 106.47)</name>
    <dbReference type="NCBI Taxonomy" id="1137211"/>
    <lineage>
        <taxon>Eukaryota</taxon>
        <taxon>Fungi</taxon>
        <taxon>Dikarya</taxon>
        <taxon>Ascomycota</taxon>
        <taxon>Pezizomycotina</taxon>
        <taxon>Eurotiomycetes</taxon>
        <taxon>Eurotiomycetidae</taxon>
        <taxon>Eurotiales</taxon>
        <taxon>Aspergillaceae</taxon>
        <taxon>Aspergillus</taxon>
        <taxon>Aspergillus subgen. Circumdati</taxon>
    </lineage>
</organism>
<dbReference type="OrthoDB" id="10302146at2759"/>
<accession>A0A1M3TA18</accession>